<evidence type="ECO:0000256" key="1">
    <source>
        <dbReference type="SAM" id="Phobius"/>
    </source>
</evidence>
<sequence length="70" mass="7837">MIYLIIINIIVVIAMLIMFLKASSMFKKIADNNGNIEIEGQEAKKYMKISIILAPISLILTTVIVLMVLL</sequence>
<feature type="transmembrane region" description="Helical" evidence="1">
    <location>
        <begin position="46"/>
        <end position="69"/>
    </location>
</feature>
<gene>
    <name evidence="2" type="ORF">K5V21_08250</name>
</gene>
<dbReference type="EMBL" id="JAIKTU010000006">
    <property type="protein sequence ID" value="MBY0755446.1"/>
    <property type="molecule type" value="Genomic_DNA"/>
</dbReference>
<evidence type="ECO:0000313" key="3">
    <source>
        <dbReference type="Proteomes" id="UP001299068"/>
    </source>
</evidence>
<reference evidence="2 3" key="1">
    <citation type="journal article" date="2021" name="Cell Host Microbe">
        <title>in vivo commensal control of Clostridioides difficile virulence.</title>
        <authorList>
            <person name="Girinathan B.P."/>
            <person name="Dibenedetto N."/>
            <person name="Worley J.N."/>
            <person name="Peltier J."/>
            <person name="Arrieta-Ortiz M.L."/>
            <person name="Rupa Christinal Immanuel S."/>
            <person name="Lavin R."/>
            <person name="Delaney M.L."/>
            <person name="Cummins C."/>
            <person name="Hoffmann M."/>
            <person name="Luo Y."/>
            <person name="Gonzalez-Escalona N."/>
            <person name="Allard M."/>
            <person name="Onderdonk A.B."/>
            <person name="Gerber G.K."/>
            <person name="Sonenshein A.L."/>
            <person name="Baliga N."/>
            <person name="Dupuy B."/>
            <person name="Bry L."/>
        </authorList>
    </citation>
    <scope>NUCLEOTIDE SEQUENCE [LARGE SCALE GENOMIC DNA]</scope>
    <source>
        <strain evidence="2 3">DSM 599</strain>
    </source>
</reference>
<feature type="transmembrane region" description="Helical" evidence="1">
    <location>
        <begin position="6"/>
        <end position="26"/>
    </location>
</feature>
<proteinExistence type="predicted"/>
<evidence type="ECO:0000313" key="2">
    <source>
        <dbReference type="EMBL" id="MBY0755446.1"/>
    </source>
</evidence>
<dbReference type="Proteomes" id="UP001299068">
    <property type="component" value="Unassembled WGS sequence"/>
</dbReference>
<keyword evidence="1" id="KW-1133">Transmembrane helix</keyword>
<comment type="caution">
    <text evidence="2">The sequence shown here is derived from an EMBL/GenBank/DDBJ whole genome shotgun (WGS) entry which is preliminary data.</text>
</comment>
<keyword evidence="1" id="KW-0812">Transmembrane</keyword>
<keyword evidence="1" id="KW-0472">Membrane</keyword>
<dbReference type="RefSeq" id="WP_221860761.1">
    <property type="nucleotide sequence ID" value="NZ_JAIKTU010000006.1"/>
</dbReference>
<protein>
    <submittedName>
        <fullName evidence="2">Uncharacterized protein</fullName>
    </submittedName>
</protein>
<organism evidence="2 3">
    <name type="scientific">Clostridium sardiniense</name>
    <name type="common">Clostridium absonum</name>
    <dbReference type="NCBI Taxonomy" id="29369"/>
    <lineage>
        <taxon>Bacteria</taxon>
        <taxon>Bacillati</taxon>
        <taxon>Bacillota</taxon>
        <taxon>Clostridia</taxon>
        <taxon>Eubacteriales</taxon>
        <taxon>Clostridiaceae</taxon>
        <taxon>Clostridium</taxon>
    </lineage>
</organism>
<keyword evidence="3" id="KW-1185">Reference proteome</keyword>
<accession>A0ABS7KXA9</accession>
<name>A0ABS7KXA9_CLOSR</name>